<evidence type="ECO:0000313" key="2">
    <source>
        <dbReference type="Proteomes" id="UP001419268"/>
    </source>
</evidence>
<organism evidence="1 2">
    <name type="scientific">Stephania cephalantha</name>
    <dbReference type="NCBI Taxonomy" id="152367"/>
    <lineage>
        <taxon>Eukaryota</taxon>
        <taxon>Viridiplantae</taxon>
        <taxon>Streptophyta</taxon>
        <taxon>Embryophyta</taxon>
        <taxon>Tracheophyta</taxon>
        <taxon>Spermatophyta</taxon>
        <taxon>Magnoliopsida</taxon>
        <taxon>Ranunculales</taxon>
        <taxon>Menispermaceae</taxon>
        <taxon>Menispermoideae</taxon>
        <taxon>Cissampelideae</taxon>
        <taxon>Stephania</taxon>
    </lineage>
</organism>
<keyword evidence="2" id="KW-1185">Reference proteome</keyword>
<protein>
    <submittedName>
        <fullName evidence="1">Uncharacterized protein</fullName>
    </submittedName>
</protein>
<gene>
    <name evidence="1" type="ORF">Scep_011398</name>
</gene>
<comment type="caution">
    <text evidence="1">The sequence shown here is derived from an EMBL/GenBank/DDBJ whole genome shotgun (WGS) entry which is preliminary data.</text>
</comment>
<accession>A0AAP0JE27</accession>
<name>A0AAP0JE27_9MAGN</name>
<reference evidence="1 2" key="1">
    <citation type="submission" date="2024-01" db="EMBL/GenBank/DDBJ databases">
        <title>Genome assemblies of Stephania.</title>
        <authorList>
            <person name="Yang L."/>
        </authorList>
    </citation>
    <scope>NUCLEOTIDE SEQUENCE [LARGE SCALE GENOMIC DNA]</scope>
    <source>
        <strain evidence="1">JXDWG</strain>
        <tissue evidence="1">Leaf</tissue>
    </source>
</reference>
<dbReference type="Proteomes" id="UP001419268">
    <property type="component" value="Unassembled WGS sequence"/>
</dbReference>
<dbReference type="AlphaFoldDB" id="A0AAP0JE27"/>
<dbReference type="EMBL" id="JBBNAG010000005">
    <property type="protein sequence ID" value="KAK9131870.1"/>
    <property type="molecule type" value="Genomic_DNA"/>
</dbReference>
<sequence length="56" mass="6364">MSRGPCDEAYVIKKDIKEQHVLIKTVNESLLGRTGVVFVVQRDITKKLSKQTSTFQ</sequence>
<evidence type="ECO:0000313" key="1">
    <source>
        <dbReference type="EMBL" id="KAK9131870.1"/>
    </source>
</evidence>
<proteinExistence type="predicted"/>